<dbReference type="GO" id="GO:0003676">
    <property type="term" value="F:nucleic acid binding"/>
    <property type="evidence" value="ECO:0007669"/>
    <property type="project" value="InterPro"/>
</dbReference>
<feature type="non-terminal residue" evidence="7">
    <location>
        <position position="112"/>
    </location>
</feature>
<dbReference type="PANTHER" id="PTHR13070">
    <property type="entry name" value="TRNA-SPLICING ENDONUCLEASE SUBUNIT SEN34-RELATED"/>
    <property type="match status" value="1"/>
</dbReference>
<comment type="similarity">
    <text evidence="1">Belongs to the tRNA-intron endonuclease family.</text>
</comment>
<dbReference type="Gene3D" id="3.40.1350.10">
    <property type="match status" value="1"/>
</dbReference>
<dbReference type="InterPro" id="IPR036167">
    <property type="entry name" value="tRNA_intron_Endo_cat-like_sf"/>
</dbReference>
<feature type="domain" description="tRNA intron endonuclease catalytic" evidence="6">
    <location>
        <begin position="9"/>
        <end position="83"/>
    </location>
</feature>
<dbReference type="EC" id="4.6.1.16" evidence="2"/>
<dbReference type="PANTHER" id="PTHR13070:SF0">
    <property type="entry name" value="TRNA-SPLICING ENDONUCLEASE SUBUNIT SEN34"/>
    <property type="match status" value="1"/>
</dbReference>
<comment type="catalytic activity">
    <reaction evidence="5">
        <text>pretRNA = a 3'-half-tRNA molecule with a 5'-OH end + a 5'-half-tRNA molecule with a 2',3'-cyclic phosphate end + an intron with a 2',3'-cyclic phosphate and a 5'-hydroxyl terminus.</text>
        <dbReference type="EC" id="4.6.1.16"/>
    </reaction>
</comment>
<proteinExistence type="inferred from homology"/>
<organism evidence="7">
    <name type="scientific">Ostreococcus tauri</name>
    <name type="common">Marine green alga</name>
    <dbReference type="NCBI Taxonomy" id="70448"/>
    <lineage>
        <taxon>Eukaryota</taxon>
        <taxon>Viridiplantae</taxon>
        <taxon>Chlorophyta</taxon>
        <taxon>Mamiellophyceae</taxon>
        <taxon>Mamiellales</taxon>
        <taxon>Bathycoccaceae</taxon>
        <taxon>Ostreococcus</taxon>
    </lineage>
</organism>
<name>A0A1Y5IFV1_OSTTA</name>
<dbReference type="GO" id="GO:0000213">
    <property type="term" value="F:tRNA-intron lyase activity"/>
    <property type="evidence" value="ECO:0007669"/>
    <property type="project" value="UniProtKB-EC"/>
</dbReference>
<protein>
    <recommendedName>
        <fullName evidence="2">tRNA-intron lyase</fullName>
        <ecNumber evidence="2">4.6.1.16</ecNumber>
    </recommendedName>
</protein>
<evidence type="ECO:0000259" key="6">
    <source>
        <dbReference type="Pfam" id="PF01974"/>
    </source>
</evidence>
<dbReference type="SUPFAM" id="SSF53032">
    <property type="entry name" value="tRNA-intron endonuclease catalytic domain-like"/>
    <property type="match status" value="1"/>
</dbReference>
<evidence type="ECO:0000313" key="7">
    <source>
        <dbReference type="EMBL" id="OUS47517.1"/>
    </source>
</evidence>
<dbReference type="Pfam" id="PF01974">
    <property type="entry name" value="tRNA_int_endo"/>
    <property type="match status" value="1"/>
</dbReference>
<dbReference type="GO" id="GO:0000379">
    <property type="term" value="P:tRNA-type intron splice site recognition and cleavage"/>
    <property type="evidence" value="ECO:0007669"/>
    <property type="project" value="TreeGrafter"/>
</dbReference>
<keyword evidence="7" id="KW-0540">Nuclease</keyword>
<feature type="non-terminal residue" evidence="7">
    <location>
        <position position="1"/>
    </location>
</feature>
<gene>
    <name evidence="7" type="ORF">BE221DRAFT_58591</name>
</gene>
<dbReference type="InterPro" id="IPR011856">
    <property type="entry name" value="tRNA_endonuc-like_dom_sf"/>
</dbReference>
<keyword evidence="7" id="KW-0378">Hydrolase</keyword>
<reference evidence="7" key="1">
    <citation type="submission" date="2017-04" db="EMBL/GenBank/DDBJ databases">
        <title>Population genomics of picophytoplankton unveils novel chromosome hypervariability.</title>
        <authorList>
            <consortium name="DOE Joint Genome Institute"/>
            <person name="Blanc-Mathieu R."/>
            <person name="Krasovec M."/>
            <person name="Hebrard M."/>
            <person name="Yau S."/>
            <person name="Desgranges E."/>
            <person name="Martin J."/>
            <person name="Schackwitz W."/>
            <person name="Kuo A."/>
            <person name="Salin G."/>
            <person name="Donnadieu C."/>
            <person name="Desdevises Y."/>
            <person name="Sanchez-Ferandin S."/>
            <person name="Moreau H."/>
            <person name="Rivals E."/>
            <person name="Grigoriev I.V."/>
            <person name="Grimsley N."/>
            <person name="Eyre-Walker A."/>
            <person name="Piganeau G."/>
        </authorList>
    </citation>
    <scope>NUCLEOTIDE SEQUENCE [LARGE SCALE GENOMIC DNA]</scope>
    <source>
        <strain evidence="7">RCC 1115</strain>
    </source>
</reference>
<dbReference type="InterPro" id="IPR006677">
    <property type="entry name" value="tRNA_intron_Endonuc_cat-like"/>
</dbReference>
<evidence type="ECO:0000256" key="4">
    <source>
        <dbReference type="ARBA" id="ARBA00023239"/>
    </source>
</evidence>
<dbReference type="AlphaFoldDB" id="A0A1Y5IFV1"/>
<dbReference type="EMBL" id="KZ155778">
    <property type="protein sequence ID" value="OUS47517.1"/>
    <property type="molecule type" value="Genomic_DNA"/>
</dbReference>
<dbReference type="CDD" id="cd22363">
    <property type="entry name" value="tRNA-intron_lyase_C"/>
    <property type="match status" value="1"/>
</dbReference>
<evidence type="ECO:0000256" key="1">
    <source>
        <dbReference type="ARBA" id="ARBA00008078"/>
    </source>
</evidence>
<keyword evidence="3" id="KW-0819">tRNA processing</keyword>
<evidence type="ECO:0000256" key="3">
    <source>
        <dbReference type="ARBA" id="ARBA00022694"/>
    </source>
</evidence>
<evidence type="ECO:0000256" key="2">
    <source>
        <dbReference type="ARBA" id="ARBA00012573"/>
    </source>
</evidence>
<sequence length="112" mass="12066">GGATRAARERIAAFRDLHDAGFYMTSGAKFGSDYLAYPGDPMVFHAHYAVRVAAWESVIHPLALAASTRTAHAARKNFVVAAARAADATAARFDARFFTLEADVDLSSNRGY</sequence>
<dbReference type="Proteomes" id="UP000195557">
    <property type="component" value="Unassembled WGS sequence"/>
</dbReference>
<keyword evidence="7" id="KW-0255">Endonuclease</keyword>
<accession>A0A1Y5IFV1</accession>
<dbReference type="eggNOG" id="KOG4133">
    <property type="taxonomic scope" value="Eukaryota"/>
</dbReference>
<evidence type="ECO:0000256" key="5">
    <source>
        <dbReference type="ARBA" id="ARBA00034031"/>
    </source>
</evidence>
<dbReference type="GO" id="GO:0005634">
    <property type="term" value="C:nucleus"/>
    <property type="evidence" value="ECO:0007669"/>
    <property type="project" value="UniProtKB-ARBA"/>
</dbReference>
<keyword evidence="4" id="KW-0456">Lyase</keyword>